<dbReference type="PROSITE" id="PS00122">
    <property type="entry name" value="CARBOXYLESTERASE_B_1"/>
    <property type="match status" value="1"/>
</dbReference>
<dbReference type="KEGG" id="bcom:BAUCODRAFT_288616"/>
<dbReference type="EMBL" id="KB445562">
    <property type="protein sequence ID" value="EMC92424.1"/>
    <property type="molecule type" value="Genomic_DNA"/>
</dbReference>
<dbReference type="OMA" id="CFYIHGG"/>
<organism evidence="5 6">
    <name type="scientific">Baudoinia panamericana (strain UAMH 10762)</name>
    <name type="common">Angels' share fungus</name>
    <name type="synonym">Baudoinia compniacensis (strain UAMH 10762)</name>
    <dbReference type="NCBI Taxonomy" id="717646"/>
    <lineage>
        <taxon>Eukaryota</taxon>
        <taxon>Fungi</taxon>
        <taxon>Dikarya</taxon>
        <taxon>Ascomycota</taxon>
        <taxon>Pezizomycotina</taxon>
        <taxon>Dothideomycetes</taxon>
        <taxon>Dothideomycetidae</taxon>
        <taxon>Mycosphaerellales</taxon>
        <taxon>Teratosphaeriaceae</taxon>
        <taxon>Baudoinia</taxon>
    </lineage>
</organism>
<dbReference type="STRING" id="717646.M2N0G0"/>
<dbReference type="Pfam" id="PF00135">
    <property type="entry name" value="COesterase"/>
    <property type="match status" value="1"/>
</dbReference>
<dbReference type="eggNOG" id="KOG1516">
    <property type="taxonomic scope" value="Eukaryota"/>
</dbReference>
<sequence length="556" mass="62873">MPRVQYKRDPYRFNAGSLGHLEGLTVSFRSNSSRNTPLLRYFGGVPYALPPIGPYRFRRPRPLPDYYRYGTKANPGRFTRSTGICPQPSWQGMNGEEVWDEDCLQLNIYIPCGSPPSTQGWPVFFYIHGGFLQWGDPNMSPESVAPLLSETAFHAIIVQPAYRLNAFGFLASKELQAEAERVGVAGAGNMGFWDQRLALEWTAANISHFGGDAHNITVGGYSAGSHSAFQQLAHELYFVPDEKAVIRRVIMWSNSPGVQPKSLAEHQLQFEEYLTALSIPLSLSAEEKLKRLRDLPLKQLIDAQANMHLHQFRATTDNAFISKALMANINSGDFARRMKKRGIRLMNGECRDEHSLYRIWRTPTQATFEGVYSRLCADYPEYAVKKLMEYYCGADHALPAGMEDWVDAFGKLYANMQVHCLERGFQNALVNGGLEPGKDLLRYRFEWRAQCVTLPLDWGVTHSSDMAIWFWGEGKGEGITEQEKLILESWNGAFAAFVRGDEVNWPTSQATEVMRLREDGKTDVWTDAQWGEGVKLWKLLNDEAGTGMLGWLRSKL</sequence>
<evidence type="ECO:0000256" key="3">
    <source>
        <dbReference type="RuleBase" id="RU361235"/>
    </source>
</evidence>
<evidence type="ECO:0000259" key="4">
    <source>
        <dbReference type="Pfam" id="PF00135"/>
    </source>
</evidence>
<dbReference type="OrthoDB" id="6846267at2759"/>
<dbReference type="PANTHER" id="PTHR43142">
    <property type="entry name" value="CARBOXYLIC ESTER HYDROLASE"/>
    <property type="match status" value="1"/>
</dbReference>
<keyword evidence="6" id="KW-1185">Reference proteome</keyword>
<dbReference type="AlphaFoldDB" id="M2N0G0"/>
<dbReference type="RefSeq" id="XP_007680768.1">
    <property type="nucleotide sequence ID" value="XM_007682578.1"/>
</dbReference>
<dbReference type="GeneID" id="19110797"/>
<keyword evidence="2 3" id="KW-0378">Hydrolase</keyword>
<reference evidence="5 6" key="1">
    <citation type="journal article" date="2012" name="PLoS Pathog.">
        <title>Diverse lifestyles and strategies of plant pathogenesis encoded in the genomes of eighteen Dothideomycetes fungi.</title>
        <authorList>
            <person name="Ohm R.A."/>
            <person name="Feau N."/>
            <person name="Henrissat B."/>
            <person name="Schoch C.L."/>
            <person name="Horwitz B.A."/>
            <person name="Barry K.W."/>
            <person name="Condon B.J."/>
            <person name="Copeland A.C."/>
            <person name="Dhillon B."/>
            <person name="Glaser F."/>
            <person name="Hesse C.N."/>
            <person name="Kosti I."/>
            <person name="LaButti K."/>
            <person name="Lindquist E.A."/>
            <person name="Lucas S."/>
            <person name="Salamov A.A."/>
            <person name="Bradshaw R.E."/>
            <person name="Ciuffetti L."/>
            <person name="Hamelin R.C."/>
            <person name="Kema G.H.J."/>
            <person name="Lawrence C."/>
            <person name="Scott J.A."/>
            <person name="Spatafora J.W."/>
            <person name="Turgeon B.G."/>
            <person name="de Wit P.J.G.M."/>
            <person name="Zhong S."/>
            <person name="Goodwin S.B."/>
            <person name="Grigoriev I.V."/>
        </authorList>
    </citation>
    <scope>NUCLEOTIDE SEQUENCE [LARGE SCALE GENOMIC DNA]</scope>
    <source>
        <strain evidence="5 6">UAMH 10762</strain>
    </source>
</reference>
<dbReference type="HOGENOM" id="CLU_006586_17_1_1"/>
<name>M2N0G0_BAUPA</name>
<dbReference type="SUPFAM" id="SSF53474">
    <property type="entry name" value="alpha/beta-Hydrolases"/>
    <property type="match status" value="1"/>
</dbReference>
<dbReference type="ESTHER" id="bauco-m2n0g0">
    <property type="family name" value="Fungal_carboxylesterase_lipase"/>
</dbReference>
<dbReference type="InterPro" id="IPR019826">
    <property type="entry name" value="Carboxylesterase_B_AS"/>
</dbReference>
<evidence type="ECO:0000256" key="2">
    <source>
        <dbReference type="ARBA" id="ARBA00022801"/>
    </source>
</evidence>
<dbReference type="InterPro" id="IPR029058">
    <property type="entry name" value="AB_hydrolase_fold"/>
</dbReference>
<proteinExistence type="inferred from homology"/>
<feature type="domain" description="Carboxylesterase type B" evidence="4">
    <location>
        <begin position="19"/>
        <end position="504"/>
    </location>
</feature>
<accession>M2N0G0</accession>
<evidence type="ECO:0000313" key="6">
    <source>
        <dbReference type="Proteomes" id="UP000011761"/>
    </source>
</evidence>
<evidence type="ECO:0000313" key="5">
    <source>
        <dbReference type="EMBL" id="EMC92424.1"/>
    </source>
</evidence>
<dbReference type="GO" id="GO:0016787">
    <property type="term" value="F:hydrolase activity"/>
    <property type="evidence" value="ECO:0007669"/>
    <property type="project" value="UniProtKB-KW"/>
</dbReference>
<dbReference type="InterPro" id="IPR002018">
    <property type="entry name" value="CarbesteraseB"/>
</dbReference>
<dbReference type="Proteomes" id="UP000011761">
    <property type="component" value="Unassembled WGS sequence"/>
</dbReference>
<comment type="similarity">
    <text evidence="1 3">Belongs to the type-B carboxylesterase/lipase family.</text>
</comment>
<dbReference type="PANTHER" id="PTHR43142:SF4">
    <property type="entry name" value="CARBOXYLIC ESTER HYDROLASE"/>
    <property type="match status" value="1"/>
</dbReference>
<dbReference type="Gene3D" id="3.40.50.1820">
    <property type="entry name" value="alpha/beta hydrolase"/>
    <property type="match status" value="1"/>
</dbReference>
<protein>
    <recommendedName>
        <fullName evidence="3">Carboxylic ester hydrolase</fullName>
        <ecNumber evidence="3">3.1.1.-</ecNumber>
    </recommendedName>
</protein>
<evidence type="ECO:0000256" key="1">
    <source>
        <dbReference type="ARBA" id="ARBA00005964"/>
    </source>
</evidence>
<dbReference type="EC" id="3.1.1.-" evidence="3"/>
<gene>
    <name evidence="5" type="ORF">BAUCODRAFT_288616</name>
</gene>